<name>A0A7R8UA32_HERIL</name>
<dbReference type="SUPFAM" id="SSF53850">
    <property type="entry name" value="Periplasmic binding protein-like II"/>
    <property type="match status" value="1"/>
</dbReference>
<evidence type="ECO:0000256" key="1">
    <source>
        <dbReference type="ARBA" id="ARBA00004651"/>
    </source>
</evidence>
<protein>
    <recommendedName>
        <fullName evidence="12">Ionotropic receptor</fullName>
    </recommendedName>
</protein>
<dbReference type="InParanoid" id="A0A7R8UA32"/>
<evidence type="ECO:0000256" key="6">
    <source>
        <dbReference type="ARBA" id="ARBA00023170"/>
    </source>
</evidence>
<keyword evidence="9" id="KW-0732">Signal</keyword>
<dbReference type="OMA" id="CTYILLA"/>
<reference evidence="10 11" key="1">
    <citation type="submission" date="2020-11" db="EMBL/GenBank/DDBJ databases">
        <authorList>
            <person name="Wallbank WR R."/>
            <person name="Pardo Diaz C."/>
            <person name="Kozak K."/>
            <person name="Martin S."/>
            <person name="Jiggins C."/>
            <person name="Moest M."/>
            <person name="Warren A I."/>
            <person name="Generalovic N T."/>
            <person name="Byers J.R.P. K."/>
            <person name="Montejo-Kovacevich G."/>
            <person name="Yen C E."/>
        </authorList>
    </citation>
    <scope>NUCLEOTIDE SEQUENCE [LARGE SCALE GENOMIC DNA]</scope>
</reference>
<keyword evidence="2" id="KW-1003">Cell membrane</keyword>
<feature type="chain" id="PRO_5030673152" description="Ionotropic receptor" evidence="9">
    <location>
        <begin position="17"/>
        <end position="573"/>
    </location>
</feature>
<keyword evidence="5 8" id="KW-0472">Membrane</keyword>
<keyword evidence="3 8" id="KW-0812">Transmembrane</keyword>
<feature type="transmembrane region" description="Helical" evidence="8">
    <location>
        <begin position="300"/>
        <end position="319"/>
    </location>
</feature>
<evidence type="ECO:0000256" key="5">
    <source>
        <dbReference type="ARBA" id="ARBA00023136"/>
    </source>
</evidence>
<dbReference type="InterPro" id="IPR052192">
    <property type="entry name" value="Insect_Ionotropic_Sensory_Rcpt"/>
</dbReference>
<evidence type="ECO:0000313" key="11">
    <source>
        <dbReference type="Proteomes" id="UP000594454"/>
    </source>
</evidence>
<evidence type="ECO:0000313" key="10">
    <source>
        <dbReference type="EMBL" id="CAD7076973.1"/>
    </source>
</evidence>
<evidence type="ECO:0000256" key="3">
    <source>
        <dbReference type="ARBA" id="ARBA00022692"/>
    </source>
</evidence>
<feature type="transmembrane region" description="Helical" evidence="8">
    <location>
        <begin position="358"/>
        <end position="375"/>
    </location>
</feature>
<evidence type="ECO:0000256" key="9">
    <source>
        <dbReference type="SAM" id="SignalP"/>
    </source>
</evidence>
<dbReference type="Proteomes" id="UP000594454">
    <property type="component" value="Chromosome 1"/>
</dbReference>
<keyword evidence="7" id="KW-0325">Glycoprotein</keyword>
<dbReference type="OrthoDB" id="8044407at2759"/>
<evidence type="ECO:0000256" key="4">
    <source>
        <dbReference type="ARBA" id="ARBA00022989"/>
    </source>
</evidence>
<evidence type="ECO:0000256" key="8">
    <source>
        <dbReference type="SAM" id="Phobius"/>
    </source>
</evidence>
<dbReference type="FunCoup" id="A0A7R8UA32">
    <property type="interactions" value="40"/>
</dbReference>
<evidence type="ECO:0000256" key="2">
    <source>
        <dbReference type="ARBA" id="ARBA00022475"/>
    </source>
</evidence>
<organism evidence="10 11">
    <name type="scientific">Hermetia illucens</name>
    <name type="common">Black soldier fly</name>
    <dbReference type="NCBI Taxonomy" id="343691"/>
    <lineage>
        <taxon>Eukaryota</taxon>
        <taxon>Metazoa</taxon>
        <taxon>Ecdysozoa</taxon>
        <taxon>Arthropoda</taxon>
        <taxon>Hexapoda</taxon>
        <taxon>Insecta</taxon>
        <taxon>Pterygota</taxon>
        <taxon>Neoptera</taxon>
        <taxon>Endopterygota</taxon>
        <taxon>Diptera</taxon>
        <taxon>Brachycera</taxon>
        <taxon>Stratiomyomorpha</taxon>
        <taxon>Stratiomyidae</taxon>
        <taxon>Hermetiinae</taxon>
        <taxon>Hermetia</taxon>
    </lineage>
</organism>
<feature type="transmembrane region" description="Helical" evidence="8">
    <location>
        <begin position="545"/>
        <end position="564"/>
    </location>
</feature>
<sequence length="573" mass="66914">MLPLLLISFIFSKDFCESVNKANYISDIVANYEFHSLVFIAPNHSVFGTFDLNILQIPLIYLTGELQMEFEDFRHLDNLFIVFMKNNTLLSGERVFAHSKSIVRYGKVMVWNVHAEQGCAQSQFQPIFELFWKNYILPVILVNWNEAGLVDVLTYNPFPKISVSRVKNQQYPYERVHLNLMGFPIRSYVTSDAPRAFKYINGHGKLVYAGYGCKLVLAFLKKHNGTLDEIFYNETRNIDGRVLHRLIMDKEIDVTMHPYPLFIHVLSFSFPVNQMKICILVPAPQEVKASLYNILPFESITWYSIFASIFVFFCVHLMVKLTSGGKIDFTKDIIDSIGVIVMITPKIQIYNRSWESRVILVFIGLYGILVTNLYQTNLTSFYTTKVYEEKIETIEDMMRVNITIMVPQIEWIFHRNFIESKAFKNQFLPVDLATYIDHRNSFNMSYGYAASSDKILWLLEQQAFFERPVFRSPIYCYYPAYLMMGMQYISPYEEALDRVILQSYQGGLLKKWLKDSLDESVDAGIVKRRIVLKSKFNPLILENLTYFWILWVTGMILAVICYLIEICKRKLKD</sequence>
<dbReference type="GO" id="GO:0005886">
    <property type="term" value="C:plasma membrane"/>
    <property type="evidence" value="ECO:0007669"/>
    <property type="project" value="UniProtKB-SubCell"/>
</dbReference>
<evidence type="ECO:0000256" key="7">
    <source>
        <dbReference type="ARBA" id="ARBA00023180"/>
    </source>
</evidence>
<proteinExistence type="predicted"/>
<dbReference type="PANTHER" id="PTHR42643:SF39">
    <property type="entry name" value="IONOTROPIC RECEPTOR 56A-RELATED"/>
    <property type="match status" value="1"/>
</dbReference>
<comment type="subcellular location">
    <subcellularLocation>
        <location evidence="1">Cell membrane</location>
        <topology evidence="1">Multi-pass membrane protein</topology>
    </subcellularLocation>
</comment>
<keyword evidence="6" id="KW-0675">Receptor</keyword>
<accession>A0A7R8UA32</accession>
<dbReference type="PANTHER" id="PTHR42643">
    <property type="entry name" value="IONOTROPIC RECEPTOR 20A-RELATED"/>
    <property type="match status" value="1"/>
</dbReference>
<dbReference type="AlphaFoldDB" id="A0A7R8UA32"/>
<keyword evidence="11" id="KW-1185">Reference proteome</keyword>
<evidence type="ECO:0008006" key="12">
    <source>
        <dbReference type="Google" id="ProtNLM"/>
    </source>
</evidence>
<dbReference type="EMBL" id="LR899009">
    <property type="protein sequence ID" value="CAD7076973.1"/>
    <property type="molecule type" value="Genomic_DNA"/>
</dbReference>
<dbReference type="Gene3D" id="1.10.287.70">
    <property type="match status" value="1"/>
</dbReference>
<gene>
    <name evidence="10" type="ORF">HERILL_LOCUS352</name>
</gene>
<keyword evidence="4 8" id="KW-1133">Transmembrane helix</keyword>
<feature type="signal peptide" evidence="9">
    <location>
        <begin position="1"/>
        <end position="16"/>
    </location>
</feature>